<dbReference type="InterPro" id="IPR012337">
    <property type="entry name" value="RNaseH-like_sf"/>
</dbReference>
<dbReference type="Gene3D" id="3.30.420.10">
    <property type="entry name" value="Ribonuclease H-like superfamily/Ribonuclease H"/>
    <property type="match status" value="1"/>
</dbReference>
<dbReference type="PANTHER" id="PTHR28083">
    <property type="entry name" value="GOOD FOR FULL DBP5 ACTIVITY PROTEIN 2"/>
    <property type="match status" value="1"/>
</dbReference>
<evidence type="ECO:0000259" key="2">
    <source>
        <dbReference type="Pfam" id="PF21762"/>
    </source>
</evidence>
<feature type="domain" description="Gfd2/YDR514C-like C-terminal" evidence="2">
    <location>
        <begin position="291"/>
        <end position="473"/>
    </location>
</feature>
<accession>A0ABQ0CED2</accession>
<dbReference type="InterPro" id="IPR048519">
    <property type="entry name" value="Gfd2/YDR514C-like_C"/>
</dbReference>
<sequence length="499" mass="56188">MSDNELHVQLEKLQEILGKKITLDPARKKTTVEPEASVRKDSASTWQEQYLTCEKSSGDTVPSRLIGEEFSYQGFDDSALCIGEPLEEDVAFCPFDRIKQYPEQFIGKRNKPLAQPFFDSIDEKKIWRFFELHFPGEPQQSCLLVPTVQFVNFLKEVNSHLGTQLCIPKGNNQLHFSINFGHGGTPRPRYIGNSHEKPRVLIDNHQVIDEDLAALNAATEEDRNSWLASWKKAKASLAYQRVDAAQRAKLAAERAERKRIANETMLANVQTYLGTPDGQSIGNLDCKPTLFVSIDIEVLEVEPRSITEIGIAVLDTRNIQERDSGPGGIFWWGHIKAYHLVVRQHASHVNYRYVQGCPDKFQFGESMFPNKWELIDTLSSILSPYTRDGVADVVLVGHDTPADVRYLSNAGYDVDSALRLVDTVDTQILHQAWKGGKQPRKLESVLSDLCITYTYLHNAGNDAVYTLRAMITMGVEGPKPEGQPFRQPQLAVEHGPLQN</sequence>
<reference evidence="4" key="1">
    <citation type="submission" date="2024-06" db="EMBL/GenBank/DDBJ databases">
        <title>Draft Genome Sequences of Epichloe bromicola Strains Isolated from Elymus ciliaris.</title>
        <authorList>
            <consortium name="Epichloe bromicola genome sequencing consortium"/>
            <person name="Miura A."/>
            <person name="Imano S."/>
            <person name="Ashida A."/>
            <person name="Sato I."/>
            <person name="Chiba S."/>
            <person name="Tanaka A."/>
            <person name="Camagna M."/>
            <person name="Takemoto D."/>
        </authorList>
    </citation>
    <scope>NUCLEOTIDE SEQUENCE [LARGE SCALE GENOMIC DNA]</scope>
    <source>
        <strain evidence="4">DP</strain>
    </source>
</reference>
<gene>
    <name evidence="3" type="primary">g258</name>
    <name evidence="3" type="ORF">EsDP_00000258</name>
</gene>
<organism evidence="3 4">
    <name type="scientific">Epichloe bromicola</name>
    <dbReference type="NCBI Taxonomy" id="79588"/>
    <lineage>
        <taxon>Eukaryota</taxon>
        <taxon>Fungi</taxon>
        <taxon>Dikarya</taxon>
        <taxon>Ascomycota</taxon>
        <taxon>Pezizomycotina</taxon>
        <taxon>Sordariomycetes</taxon>
        <taxon>Hypocreomycetidae</taxon>
        <taxon>Hypocreales</taxon>
        <taxon>Clavicipitaceae</taxon>
        <taxon>Epichloe</taxon>
    </lineage>
</organism>
<keyword evidence="4" id="KW-1185">Reference proteome</keyword>
<comment type="caution">
    <text evidence="3">The sequence shown here is derived from an EMBL/GenBank/DDBJ whole genome shotgun (WGS) entry which is preliminary data.</text>
</comment>
<protein>
    <recommendedName>
        <fullName evidence="2">Gfd2/YDR514C-like C-terminal domain-containing protein</fullName>
    </recommendedName>
</protein>
<evidence type="ECO:0000313" key="3">
    <source>
        <dbReference type="EMBL" id="GAB0131799.1"/>
    </source>
</evidence>
<dbReference type="InterPro" id="IPR036397">
    <property type="entry name" value="RNaseH_sf"/>
</dbReference>
<proteinExistence type="predicted"/>
<dbReference type="Pfam" id="PF21762">
    <property type="entry name" value="DEDDh_C"/>
    <property type="match status" value="1"/>
</dbReference>
<name>A0ABQ0CED2_9HYPO</name>
<dbReference type="EMBL" id="BAAFGZ010000004">
    <property type="protein sequence ID" value="GAB0131799.1"/>
    <property type="molecule type" value="Genomic_DNA"/>
</dbReference>
<evidence type="ECO:0000313" key="4">
    <source>
        <dbReference type="Proteomes" id="UP001562357"/>
    </source>
</evidence>
<dbReference type="InterPro" id="IPR040151">
    <property type="entry name" value="Gfd2/YDR514C-like"/>
</dbReference>
<feature type="region of interest" description="Disordered" evidence="1">
    <location>
        <begin position="478"/>
        <end position="499"/>
    </location>
</feature>
<dbReference type="Proteomes" id="UP001562357">
    <property type="component" value="Unassembled WGS sequence"/>
</dbReference>
<dbReference type="SUPFAM" id="SSF53098">
    <property type="entry name" value="Ribonuclease H-like"/>
    <property type="match status" value="1"/>
</dbReference>
<evidence type="ECO:0000256" key="1">
    <source>
        <dbReference type="SAM" id="MobiDB-lite"/>
    </source>
</evidence>
<dbReference type="PANTHER" id="PTHR28083:SF1">
    <property type="entry name" value="GOOD FOR FULL DBP5 ACTIVITY PROTEIN 2"/>
    <property type="match status" value="1"/>
</dbReference>